<keyword evidence="7" id="KW-1185">Reference proteome</keyword>
<evidence type="ECO:0000256" key="1">
    <source>
        <dbReference type="ARBA" id="ARBA00009437"/>
    </source>
</evidence>
<evidence type="ECO:0000256" key="2">
    <source>
        <dbReference type="ARBA" id="ARBA00023015"/>
    </source>
</evidence>
<dbReference type="PROSITE" id="PS50931">
    <property type="entry name" value="HTH_LYSR"/>
    <property type="match status" value="1"/>
</dbReference>
<gene>
    <name evidence="6" type="ORF">Q2T77_09870</name>
</gene>
<dbReference type="SUPFAM" id="SSF53850">
    <property type="entry name" value="Periplasmic binding protein-like II"/>
    <property type="match status" value="1"/>
</dbReference>
<keyword evidence="2" id="KW-0805">Transcription regulation</keyword>
<evidence type="ECO:0000313" key="6">
    <source>
        <dbReference type="EMBL" id="MDO1532593.1"/>
    </source>
</evidence>
<reference evidence="6" key="1">
    <citation type="submission" date="2023-06" db="EMBL/GenBank/DDBJ databases">
        <authorList>
            <person name="Jiang Y."/>
            <person name="Liu Q."/>
        </authorList>
    </citation>
    <scope>NUCLEOTIDE SEQUENCE</scope>
    <source>
        <strain evidence="6">CGMCC 1.12090</strain>
    </source>
</reference>
<sequence>MDLKRWAHIVAVADRRSFIRAAEQVHLSQPALTRSIQAAEAELGLQLFDRGTQEVVPTPAGEFIVARARQLVFDNRCLERDIALYRSLELGDTAFGVGPFPAATFLAPLLASIRREYPAINLRVEISNWQLLLARLREEDIEFFVADTRDLPTDSSLELRPLRREPGGFYVRAGHPLARRKRVALQQLWACGVLSVRLPEGVRAIVAQLLGLPSAAELRLALECDHVDLLKDIALGCDSVLAAPHVAVAPEVEAGRLCALDIEGLPPMASEMGVVTLNGRTPSPMAKLIMGRLPGG</sequence>
<dbReference type="CDD" id="cd05466">
    <property type="entry name" value="PBP2_LTTR_substrate"/>
    <property type="match status" value="1"/>
</dbReference>
<dbReference type="Pfam" id="PF00126">
    <property type="entry name" value="HTH_1"/>
    <property type="match status" value="1"/>
</dbReference>
<accession>A0ABT8S259</accession>
<name>A0ABT8S259_9BURK</name>
<organism evidence="6 7">
    <name type="scientific">Variovorax ginsengisoli</name>
    <dbReference type="NCBI Taxonomy" id="363844"/>
    <lineage>
        <taxon>Bacteria</taxon>
        <taxon>Pseudomonadati</taxon>
        <taxon>Pseudomonadota</taxon>
        <taxon>Betaproteobacteria</taxon>
        <taxon>Burkholderiales</taxon>
        <taxon>Comamonadaceae</taxon>
        <taxon>Variovorax</taxon>
    </lineage>
</organism>
<evidence type="ECO:0000256" key="3">
    <source>
        <dbReference type="ARBA" id="ARBA00023125"/>
    </source>
</evidence>
<dbReference type="InterPro" id="IPR036388">
    <property type="entry name" value="WH-like_DNA-bd_sf"/>
</dbReference>
<dbReference type="PANTHER" id="PTHR30419">
    <property type="entry name" value="HTH-TYPE TRANSCRIPTIONAL REGULATOR YBHD"/>
    <property type="match status" value="1"/>
</dbReference>
<proteinExistence type="inferred from homology"/>
<dbReference type="InterPro" id="IPR036390">
    <property type="entry name" value="WH_DNA-bd_sf"/>
</dbReference>
<dbReference type="Pfam" id="PF03466">
    <property type="entry name" value="LysR_substrate"/>
    <property type="match status" value="1"/>
</dbReference>
<feature type="domain" description="HTH lysR-type" evidence="5">
    <location>
        <begin position="1"/>
        <end position="58"/>
    </location>
</feature>
<comment type="similarity">
    <text evidence="1">Belongs to the LysR transcriptional regulatory family.</text>
</comment>
<evidence type="ECO:0000313" key="7">
    <source>
        <dbReference type="Proteomes" id="UP001169027"/>
    </source>
</evidence>
<dbReference type="Proteomes" id="UP001169027">
    <property type="component" value="Unassembled WGS sequence"/>
</dbReference>
<dbReference type="EMBL" id="JAUKVY010000006">
    <property type="protein sequence ID" value="MDO1532593.1"/>
    <property type="molecule type" value="Genomic_DNA"/>
</dbReference>
<keyword evidence="4" id="KW-0804">Transcription</keyword>
<comment type="caution">
    <text evidence="6">The sequence shown here is derived from an EMBL/GenBank/DDBJ whole genome shotgun (WGS) entry which is preliminary data.</text>
</comment>
<keyword evidence="3" id="KW-0238">DNA-binding</keyword>
<dbReference type="SUPFAM" id="SSF46785">
    <property type="entry name" value="Winged helix' DNA-binding domain"/>
    <property type="match status" value="1"/>
</dbReference>
<dbReference type="PRINTS" id="PR00039">
    <property type="entry name" value="HTHLYSR"/>
</dbReference>
<evidence type="ECO:0000256" key="4">
    <source>
        <dbReference type="ARBA" id="ARBA00023163"/>
    </source>
</evidence>
<dbReference type="PANTHER" id="PTHR30419:SF30">
    <property type="entry name" value="LYSR FAMILY TRANSCRIPTIONAL REGULATOR"/>
    <property type="match status" value="1"/>
</dbReference>
<dbReference type="InterPro" id="IPR000847">
    <property type="entry name" value="LysR_HTH_N"/>
</dbReference>
<dbReference type="InterPro" id="IPR050950">
    <property type="entry name" value="HTH-type_LysR_regulators"/>
</dbReference>
<dbReference type="InterPro" id="IPR005119">
    <property type="entry name" value="LysR_subst-bd"/>
</dbReference>
<dbReference type="RefSeq" id="WP_301807501.1">
    <property type="nucleotide sequence ID" value="NZ_JAUJZH010000006.1"/>
</dbReference>
<dbReference type="Gene3D" id="1.10.10.10">
    <property type="entry name" value="Winged helix-like DNA-binding domain superfamily/Winged helix DNA-binding domain"/>
    <property type="match status" value="1"/>
</dbReference>
<protein>
    <submittedName>
        <fullName evidence="6">LysR family transcriptional regulator</fullName>
    </submittedName>
</protein>
<evidence type="ECO:0000259" key="5">
    <source>
        <dbReference type="PROSITE" id="PS50931"/>
    </source>
</evidence>
<dbReference type="Gene3D" id="3.40.190.10">
    <property type="entry name" value="Periplasmic binding protein-like II"/>
    <property type="match status" value="2"/>
</dbReference>